<evidence type="ECO:0000313" key="5">
    <source>
        <dbReference type="EMBL" id="RUS27525.1"/>
    </source>
</evidence>
<dbReference type="InterPro" id="IPR015915">
    <property type="entry name" value="Kelch-typ_b-propeller"/>
</dbReference>
<dbReference type="SUPFAM" id="SSF50965">
    <property type="entry name" value="Galactose oxidase, central domain"/>
    <property type="match status" value="1"/>
</dbReference>
<feature type="transmembrane region" description="Helical" evidence="4">
    <location>
        <begin position="150"/>
        <end position="174"/>
    </location>
</feature>
<dbReference type="Proteomes" id="UP000274822">
    <property type="component" value="Unassembled WGS sequence"/>
</dbReference>
<reference evidence="5 6" key="1">
    <citation type="journal article" date="2018" name="New Phytol.">
        <title>Phylogenomics of Endogonaceae and evolution of mycorrhizas within Mucoromycota.</title>
        <authorList>
            <person name="Chang Y."/>
            <person name="Desiro A."/>
            <person name="Na H."/>
            <person name="Sandor L."/>
            <person name="Lipzen A."/>
            <person name="Clum A."/>
            <person name="Barry K."/>
            <person name="Grigoriev I.V."/>
            <person name="Martin F.M."/>
            <person name="Stajich J.E."/>
            <person name="Smith M.E."/>
            <person name="Bonito G."/>
            <person name="Spatafora J.W."/>
        </authorList>
    </citation>
    <scope>NUCLEOTIDE SEQUENCE [LARGE SCALE GENOMIC DNA]</scope>
    <source>
        <strain evidence="5 6">AD002</strain>
    </source>
</reference>
<keyword evidence="2" id="KW-0677">Repeat</keyword>
<dbReference type="PANTHER" id="PTHR46093">
    <property type="entry name" value="ACYL-COA-BINDING DOMAIN-CONTAINING PROTEIN 5"/>
    <property type="match status" value="1"/>
</dbReference>
<dbReference type="PANTHER" id="PTHR46093:SF18">
    <property type="entry name" value="FIBRONECTIN TYPE-III DOMAIN-CONTAINING PROTEIN"/>
    <property type="match status" value="1"/>
</dbReference>
<feature type="region of interest" description="Disordered" evidence="3">
    <location>
        <begin position="120"/>
        <end position="142"/>
    </location>
</feature>
<organism evidence="5 6">
    <name type="scientific">Jimgerdemannia flammicorona</name>
    <dbReference type="NCBI Taxonomy" id="994334"/>
    <lineage>
        <taxon>Eukaryota</taxon>
        <taxon>Fungi</taxon>
        <taxon>Fungi incertae sedis</taxon>
        <taxon>Mucoromycota</taxon>
        <taxon>Mucoromycotina</taxon>
        <taxon>Endogonomycetes</taxon>
        <taxon>Endogonales</taxon>
        <taxon>Endogonaceae</taxon>
        <taxon>Jimgerdemannia</taxon>
    </lineage>
</organism>
<evidence type="ECO:0000256" key="3">
    <source>
        <dbReference type="SAM" id="MobiDB-lite"/>
    </source>
</evidence>
<sequence length="395" mass="41827">MKTWSTTSVANGFPGLVMATTTLTSTTAVLVSISNITVYDTVAGTWSWSMTTGSQLPLNRSGHSAVLSYDGNSIIIFGGNGGNLVGYFNDVWTLDVNLFQWTSRTITGSAPKTGIYGMNSSTTDVSTNEAAPSTNGTNGSNSGIGGIGGIGGLVGIVCGLLSLIGVISLIIWIVRRNRRADAAAKPIENSELNSLPMPNENTVLPELPTKDYPPPNTPDTVDAHDNIADPHSIAVVPSKENPPNTHLPQSSTIPPDANISQTGPATIGAYSAPHQPYYYPAQANANPATPASMYYYPSTPQFQPGFSYPPPLPLPLPPSHGPIFYDNPHAPGDGIYAVGRQYPPPNAYTPSLHHVGIPPPPLYSAYHASLPAHYERNGQQREEMRDSNLGLGIIL</sequence>
<keyword evidence="4" id="KW-0812">Transmembrane</keyword>
<name>A0A433QCK9_9FUNG</name>
<dbReference type="EMBL" id="RBNJ01008230">
    <property type="protein sequence ID" value="RUS27525.1"/>
    <property type="molecule type" value="Genomic_DNA"/>
</dbReference>
<evidence type="ECO:0000313" key="6">
    <source>
        <dbReference type="Proteomes" id="UP000274822"/>
    </source>
</evidence>
<feature type="non-terminal residue" evidence="5">
    <location>
        <position position="395"/>
    </location>
</feature>
<evidence type="ECO:0000256" key="4">
    <source>
        <dbReference type="SAM" id="Phobius"/>
    </source>
</evidence>
<gene>
    <name evidence="5" type="ORF">BC938DRAFT_483119</name>
</gene>
<comment type="caution">
    <text evidence="5">The sequence shown here is derived from an EMBL/GenBank/DDBJ whole genome shotgun (WGS) entry which is preliminary data.</text>
</comment>
<dbReference type="InterPro" id="IPR011043">
    <property type="entry name" value="Gal_Oxase/kelch_b-propeller"/>
</dbReference>
<dbReference type="Gene3D" id="2.120.10.80">
    <property type="entry name" value="Kelch-type beta propeller"/>
    <property type="match status" value="1"/>
</dbReference>
<feature type="compositionally biased region" description="Polar residues" evidence="3">
    <location>
        <begin position="120"/>
        <end position="134"/>
    </location>
</feature>
<evidence type="ECO:0000256" key="2">
    <source>
        <dbReference type="ARBA" id="ARBA00022737"/>
    </source>
</evidence>
<proteinExistence type="predicted"/>
<feature type="region of interest" description="Disordered" evidence="3">
    <location>
        <begin position="234"/>
        <end position="255"/>
    </location>
</feature>
<feature type="compositionally biased region" description="Polar residues" evidence="3">
    <location>
        <begin position="241"/>
        <end position="255"/>
    </location>
</feature>
<accession>A0A433QCK9</accession>
<keyword evidence="4" id="KW-1133">Transmembrane helix</keyword>
<keyword evidence="6" id="KW-1185">Reference proteome</keyword>
<keyword evidence="4" id="KW-0472">Membrane</keyword>
<protein>
    <submittedName>
        <fullName evidence="5">Uncharacterized protein</fullName>
    </submittedName>
</protein>
<dbReference type="AlphaFoldDB" id="A0A433QCK9"/>
<keyword evidence="1" id="KW-0880">Kelch repeat</keyword>
<evidence type="ECO:0000256" key="1">
    <source>
        <dbReference type="ARBA" id="ARBA00022441"/>
    </source>
</evidence>